<dbReference type="InterPro" id="IPR002052">
    <property type="entry name" value="DNA_methylase_N6_adenine_CS"/>
</dbReference>
<dbReference type="Pfam" id="PF02384">
    <property type="entry name" value="N6_Mtase"/>
    <property type="match status" value="1"/>
</dbReference>
<dbReference type="EMBL" id="JANHNZ010000005">
    <property type="protein sequence ID" value="MCQ9210235.1"/>
    <property type="molecule type" value="Genomic_DNA"/>
</dbReference>
<dbReference type="InterPro" id="IPR029063">
    <property type="entry name" value="SAM-dependent_MTases_sf"/>
</dbReference>
<reference evidence="9" key="3">
    <citation type="journal article" date="2023" name="Microbiol. Resour. Announc.">
        <title>Draft Genome Sequence of Granulicatella sp. Strain S8, Isolated from a Marine Fish, Seriola quinqueradiata.</title>
        <authorList>
            <person name="Lee M."/>
            <person name="Farooq A."/>
            <person name="Jeong J.B."/>
            <person name="Jung M.Y."/>
        </authorList>
    </citation>
    <scope>NUCLEOTIDE SEQUENCE</scope>
    <source>
        <strain evidence="9">S8</strain>
    </source>
</reference>
<evidence type="ECO:0000256" key="3">
    <source>
        <dbReference type="ARBA" id="ARBA00022679"/>
    </source>
</evidence>
<comment type="caution">
    <text evidence="9">The sequence shown here is derived from an EMBL/GenBank/DDBJ whole genome shotgun (WGS) entry which is preliminary data.</text>
</comment>
<keyword evidence="5" id="KW-0680">Restriction system</keyword>
<keyword evidence="10" id="KW-1185">Reference proteome</keyword>
<feature type="domain" description="N6 adenine-specific DNA methyltransferase N-terminal" evidence="8">
    <location>
        <begin position="15"/>
        <end position="151"/>
    </location>
</feature>
<dbReference type="SUPFAM" id="SSF53335">
    <property type="entry name" value="S-adenosyl-L-methionine-dependent methyltransferases"/>
    <property type="match status" value="1"/>
</dbReference>
<dbReference type="InterPro" id="IPR051537">
    <property type="entry name" value="DNA_Adenine_Mtase"/>
</dbReference>
<protein>
    <recommendedName>
        <fullName evidence="1">site-specific DNA-methyltransferase (adenine-specific)</fullName>
        <ecNumber evidence="1">2.1.1.72</ecNumber>
    </recommendedName>
</protein>
<gene>
    <name evidence="9" type="ORF">NPA36_06700</name>
</gene>
<dbReference type="PANTHER" id="PTHR42933:SF3">
    <property type="entry name" value="TYPE I RESTRICTION ENZYME MJAVIII METHYLASE SUBUNIT"/>
    <property type="match status" value="1"/>
</dbReference>
<name>A0ABT1WP75_9LACT</name>
<sequence length="723" mass="82025">MSLNNGLSAIEHNRLVSFIWSVADDCLRDVYVRGKYRDVILPMTVIRRLDSVLEPTKKQVLETKQMLDENGVLNQGVALSGVAGQSFYNTSEFTLKELLNSTSNQNMRKNFESYLDGFSDNVKEILQKFKFHTQITTMSEAGILGSVIEKFTSNNINLSPYEVVDDNGKVLHKGLDNHAMGTLFEELIRKFNEENNEEAGEHFTPRDVVELMADLAILPVMDKIKDSTYTIYDGAAGTLGMGTVAAEKLESIASQKGKTVSTHIFGQEVNPETYAIAKADILIKGEGTESDHVYYGSTLSDDQAYDKSFDFMLSNPPYGKSWKVDKEKMGGDNISDPRFIINYGDNPEYAMLPRVSDGQLLFLLNNISKMKNTDMGSRILEVHNGSALFTGDAEGGESNARRYMLESDLIEAIIQLPENLFYNTGITTYIWILSNRKEEKRKGKIQLIDASSMKKPLRKNMGKKNCELSMEDKETIISLYSNFEENEYSKIFSNEDFGYYKITVERPLRIKVSVAEEKLEKLKLLMETLGVFDEEVTDSKIKKAEQNGLKQTKASKAEVKNTEKMIAYYEVLKSLENSDDYLDYVSFEKEFNKRAKDKGLKQLTLSKFSATGLLDMFSEKDEKAEPIKKSNGELEPDTDLRDTEIVPLLFEGGIEEFFNQEVLPYHNDAWIDNKTTKVGYEINFTKHFYKPKELDSIETIIERILELEKKSEGMMAGILEGLQ</sequence>
<dbReference type="PANTHER" id="PTHR42933">
    <property type="entry name" value="SLR6095 PROTEIN"/>
    <property type="match status" value="1"/>
</dbReference>
<dbReference type="PRINTS" id="PR00507">
    <property type="entry name" value="N12N6MTFRASE"/>
</dbReference>
<dbReference type="PROSITE" id="PS00092">
    <property type="entry name" value="N6_MTASE"/>
    <property type="match status" value="1"/>
</dbReference>
<dbReference type="Gene3D" id="3.40.50.150">
    <property type="entry name" value="Vaccinia Virus protein VP39"/>
    <property type="match status" value="1"/>
</dbReference>
<evidence type="ECO:0000256" key="5">
    <source>
        <dbReference type="ARBA" id="ARBA00022747"/>
    </source>
</evidence>
<evidence type="ECO:0000256" key="1">
    <source>
        <dbReference type="ARBA" id="ARBA00011900"/>
    </source>
</evidence>
<keyword evidence="3" id="KW-0808">Transferase</keyword>
<evidence type="ECO:0000256" key="2">
    <source>
        <dbReference type="ARBA" id="ARBA00022603"/>
    </source>
</evidence>
<keyword evidence="2" id="KW-0489">Methyltransferase</keyword>
<evidence type="ECO:0000313" key="10">
    <source>
        <dbReference type="Proteomes" id="UP001059480"/>
    </source>
</evidence>
<dbReference type="Proteomes" id="UP001059480">
    <property type="component" value="Unassembled WGS sequence"/>
</dbReference>
<feature type="domain" description="DNA methylase adenine-specific" evidence="7">
    <location>
        <begin position="177"/>
        <end position="495"/>
    </location>
</feature>
<keyword evidence="4" id="KW-0949">S-adenosyl-L-methionine</keyword>
<organism evidence="9 10">
    <name type="scientific">Granulicatella seriolae</name>
    <dbReference type="NCBI Taxonomy" id="2967226"/>
    <lineage>
        <taxon>Bacteria</taxon>
        <taxon>Bacillati</taxon>
        <taxon>Bacillota</taxon>
        <taxon>Bacilli</taxon>
        <taxon>Lactobacillales</taxon>
        <taxon>Carnobacteriaceae</taxon>
        <taxon>Granulicatella</taxon>
    </lineage>
</organism>
<dbReference type="RefSeq" id="WP_256945345.1">
    <property type="nucleotide sequence ID" value="NZ_JANHNZ010000005.1"/>
</dbReference>
<dbReference type="Pfam" id="PF12161">
    <property type="entry name" value="HsdM_N"/>
    <property type="match status" value="1"/>
</dbReference>
<dbReference type="EC" id="2.1.1.72" evidence="1"/>
<reference evidence="9" key="2">
    <citation type="journal article" date="2023" name="Curr. Microbiol.">
        <title>Granulicatella seriolae sp. nov., a Novel Facultative Anaerobe Isolated from Yellowtail Marine Fish.</title>
        <authorList>
            <person name="Lee M."/>
            <person name="Choi Y.J."/>
            <person name="Farooq A."/>
            <person name="Jeong J.B."/>
            <person name="Jung M.Y."/>
        </authorList>
    </citation>
    <scope>NUCLEOTIDE SEQUENCE</scope>
    <source>
        <strain evidence="9">S8</strain>
    </source>
</reference>
<dbReference type="InterPro" id="IPR003356">
    <property type="entry name" value="DNA_methylase_A-5"/>
</dbReference>
<proteinExistence type="predicted"/>
<evidence type="ECO:0000256" key="4">
    <source>
        <dbReference type="ARBA" id="ARBA00022691"/>
    </source>
</evidence>
<evidence type="ECO:0000259" key="7">
    <source>
        <dbReference type="Pfam" id="PF02384"/>
    </source>
</evidence>
<accession>A0ABT1WP75</accession>
<reference evidence="9" key="1">
    <citation type="submission" date="2022-07" db="EMBL/GenBank/DDBJ databases">
        <authorList>
            <person name="Jung M.-Y."/>
            <person name="Lee M."/>
        </authorList>
    </citation>
    <scope>NUCLEOTIDE SEQUENCE</scope>
    <source>
        <strain evidence="9">S8</strain>
    </source>
</reference>
<evidence type="ECO:0000259" key="8">
    <source>
        <dbReference type="Pfam" id="PF12161"/>
    </source>
</evidence>
<comment type="catalytic activity">
    <reaction evidence="6">
        <text>a 2'-deoxyadenosine in DNA + S-adenosyl-L-methionine = an N(6)-methyl-2'-deoxyadenosine in DNA + S-adenosyl-L-homocysteine + H(+)</text>
        <dbReference type="Rhea" id="RHEA:15197"/>
        <dbReference type="Rhea" id="RHEA-COMP:12418"/>
        <dbReference type="Rhea" id="RHEA-COMP:12419"/>
        <dbReference type="ChEBI" id="CHEBI:15378"/>
        <dbReference type="ChEBI" id="CHEBI:57856"/>
        <dbReference type="ChEBI" id="CHEBI:59789"/>
        <dbReference type="ChEBI" id="CHEBI:90615"/>
        <dbReference type="ChEBI" id="CHEBI:90616"/>
        <dbReference type="EC" id="2.1.1.72"/>
    </reaction>
</comment>
<evidence type="ECO:0000313" key="9">
    <source>
        <dbReference type="EMBL" id="MCQ9210235.1"/>
    </source>
</evidence>
<evidence type="ECO:0000256" key="6">
    <source>
        <dbReference type="ARBA" id="ARBA00047942"/>
    </source>
</evidence>
<dbReference type="InterPro" id="IPR022749">
    <property type="entry name" value="D12N6_MeTrfase_N"/>
</dbReference>